<evidence type="ECO:0000256" key="8">
    <source>
        <dbReference type="HAMAP-Rule" id="MF_01470"/>
    </source>
</evidence>
<dbReference type="Gene3D" id="3.100.10.20">
    <property type="entry name" value="CRISPR-associated endonuclease Cas1, N-terminal domain"/>
    <property type="match status" value="1"/>
</dbReference>
<dbReference type="NCBIfam" id="TIGR00287">
    <property type="entry name" value="cas1"/>
    <property type="match status" value="1"/>
</dbReference>
<keyword evidence="2 8" id="KW-0479">Metal-binding</keyword>
<dbReference type="NCBIfam" id="TIGR03638">
    <property type="entry name" value="cas1_ECOLI"/>
    <property type="match status" value="1"/>
</dbReference>
<dbReference type="InterPro" id="IPR042206">
    <property type="entry name" value="CRISPR-assoc_Cas1_C"/>
</dbReference>
<protein>
    <recommendedName>
        <fullName evidence="8">CRISPR-associated endonuclease Cas1</fullName>
        <ecNumber evidence="8">3.1.-.-</ecNumber>
    </recommendedName>
</protein>
<comment type="function">
    <text evidence="8">CRISPR (clustered regularly interspaced short palindromic repeat), is an adaptive immune system that provides protection against mobile genetic elements (viruses, transposable elements and conjugative plasmids). CRISPR clusters contain spacers, sequences complementary to antecedent mobile elements, and target invading nucleic acids. CRISPR clusters are transcribed and processed into CRISPR RNA (crRNA). Acts as a dsDNA endonuclease. Involved in the integration of spacer DNA into the CRISPR cassette.</text>
</comment>
<feature type="compositionally biased region" description="Acidic residues" evidence="9">
    <location>
        <begin position="375"/>
        <end position="391"/>
    </location>
</feature>
<evidence type="ECO:0000256" key="9">
    <source>
        <dbReference type="SAM" id="MobiDB-lite"/>
    </source>
</evidence>
<evidence type="ECO:0000256" key="7">
    <source>
        <dbReference type="ARBA" id="ARBA00023125"/>
    </source>
</evidence>
<dbReference type="EMBL" id="CP035464">
    <property type="protein sequence ID" value="QAY32234.1"/>
    <property type="molecule type" value="Genomic_DNA"/>
</dbReference>
<feature type="binding site" evidence="8">
    <location>
        <position position="214"/>
    </location>
    <ligand>
        <name>Mn(2+)</name>
        <dbReference type="ChEBI" id="CHEBI:29035"/>
    </ligand>
</feature>
<dbReference type="InterPro" id="IPR002729">
    <property type="entry name" value="CRISPR-assoc_Cas1"/>
</dbReference>
<dbReference type="InterPro" id="IPR050646">
    <property type="entry name" value="Cas1"/>
</dbReference>
<evidence type="ECO:0000256" key="2">
    <source>
        <dbReference type="ARBA" id="ARBA00022723"/>
    </source>
</evidence>
<feature type="region of interest" description="Disordered" evidence="9">
    <location>
        <begin position="345"/>
        <end position="391"/>
    </location>
</feature>
<evidence type="ECO:0000256" key="5">
    <source>
        <dbReference type="ARBA" id="ARBA00022842"/>
    </source>
</evidence>
<dbReference type="GO" id="GO:0003677">
    <property type="term" value="F:DNA binding"/>
    <property type="evidence" value="ECO:0007669"/>
    <property type="project" value="UniProtKB-KW"/>
</dbReference>
<dbReference type="GO" id="GO:0046872">
    <property type="term" value="F:metal ion binding"/>
    <property type="evidence" value="ECO:0007669"/>
    <property type="project" value="UniProtKB-UniRule"/>
</dbReference>
<dbReference type="PANTHER" id="PTHR34353:SF3">
    <property type="entry name" value="CRISPR-ASSOCIATED ENDONUCLEASE CAS1"/>
    <property type="match status" value="1"/>
</dbReference>
<feature type="binding site" evidence="8">
    <location>
        <position position="147"/>
    </location>
    <ligand>
        <name>Mn(2+)</name>
        <dbReference type="ChEBI" id="CHEBI:29035"/>
    </ligand>
</feature>
<dbReference type="Gene3D" id="1.20.120.920">
    <property type="entry name" value="CRISPR-associated endonuclease Cas1, C-terminal domain"/>
    <property type="match status" value="1"/>
</dbReference>
<dbReference type="GO" id="GO:0051607">
    <property type="term" value="P:defense response to virus"/>
    <property type="evidence" value="ECO:0007669"/>
    <property type="project" value="UniProtKB-UniRule"/>
</dbReference>
<keyword evidence="6 8" id="KW-0051">Antiviral defense</keyword>
<dbReference type="EC" id="3.1.-.-" evidence="8"/>
<dbReference type="AlphaFoldDB" id="A0A4P6DUL4"/>
<dbReference type="KEGG" id="bgx:ESN35_01355"/>
<keyword evidence="7 8" id="KW-0238">DNA-binding</keyword>
<organism evidence="10 11">
    <name type="scientific">Bifidobacterium pullorum subsp. gallinarum</name>
    <dbReference type="NCBI Taxonomy" id="78344"/>
    <lineage>
        <taxon>Bacteria</taxon>
        <taxon>Bacillati</taxon>
        <taxon>Actinomycetota</taxon>
        <taxon>Actinomycetes</taxon>
        <taxon>Bifidobacteriales</taxon>
        <taxon>Bifidobacteriaceae</taxon>
        <taxon>Bifidobacterium</taxon>
    </lineage>
</organism>
<comment type="subunit">
    <text evidence="8">Homodimer, forms a heterotetramer with a Cas2 homodimer.</text>
</comment>
<evidence type="ECO:0000256" key="6">
    <source>
        <dbReference type="ARBA" id="ARBA00023118"/>
    </source>
</evidence>
<dbReference type="Proteomes" id="UP000293589">
    <property type="component" value="Chromosome"/>
</dbReference>
<keyword evidence="5 8" id="KW-0460">Magnesium</keyword>
<sequence length="391" mass="42800">MADVPGIKPPLLTSLARAEDRLSFLYVEHCVVNRDSNAVTITDKRGTVHVPAATLSVLMLGPGSTVTHAAISLLAESRATCIWVGEQGVRYYCHGASLSRSTRLLEAQAKLVSSERSRLKVARRMYEMRFPNEDTSRLTMQQLLGKEGTRVRRAYERESARTGVPWNGRSYKVEDFESSDTVNKALSAANTSLYGVVHAIIVALGCSPGLGFVHARNERSFVYDIADLYKVKITVPLAFDLAAEEPPDIGVAARRAVRDRMRDGRFMQRCVHDVRYLLTADGAADGGPRSLAQHPPQSDDQDVDYYADVDDIPSDIAEHPDDDDEDYRDELNLWAGRQGMVAAGTNYAQSPRSHVAGGAGADADDPLGDAFGPWEDAEPSSDDDMGVDPWS</sequence>
<dbReference type="InterPro" id="IPR042211">
    <property type="entry name" value="CRISPR-assoc_Cas1_N"/>
</dbReference>
<dbReference type="RefSeq" id="WP_129236772.1">
    <property type="nucleotide sequence ID" value="NZ_CP035464.1"/>
</dbReference>
<keyword evidence="3 8" id="KW-0255">Endonuclease</keyword>
<proteinExistence type="inferred from homology"/>
<dbReference type="Pfam" id="PF01867">
    <property type="entry name" value="Cas_Cas1"/>
    <property type="match status" value="2"/>
</dbReference>
<evidence type="ECO:0000313" key="10">
    <source>
        <dbReference type="EMBL" id="QAY32234.1"/>
    </source>
</evidence>
<dbReference type="GO" id="GO:0016787">
    <property type="term" value="F:hydrolase activity"/>
    <property type="evidence" value="ECO:0007669"/>
    <property type="project" value="UniProtKB-KW"/>
</dbReference>
<dbReference type="GO" id="GO:0043571">
    <property type="term" value="P:maintenance of CRISPR repeat elements"/>
    <property type="evidence" value="ECO:0007669"/>
    <property type="project" value="UniProtKB-UniRule"/>
</dbReference>
<gene>
    <name evidence="10" type="primary">cas1e</name>
    <name evidence="8" type="synonym">cas1</name>
    <name evidence="10" type="ORF">ESN35_01355</name>
</gene>
<evidence type="ECO:0000256" key="3">
    <source>
        <dbReference type="ARBA" id="ARBA00022759"/>
    </source>
</evidence>
<dbReference type="CDD" id="cd09719">
    <property type="entry name" value="Cas1_I-E"/>
    <property type="match status" value="1"/>
</dbReference>
<name>A0A4P6DUL4_9BIFI</name>
<dbReference type="InterPro" id="IPR033641">
    <property type="entry name" value="Cas1_I-E"/>
</dbReference>
<dbReference type="InterPro" id="IPR019851">
    <property type="entry name" value="CRISPR-assoc_Cas1_ECOLI"/>
</dbReference>
<evidence type="ECO:0000313" key="11">
    <source>
        <dbReference type="Proteomes" id="UP000293589"/>
    </source>
</evidence>
<accession>A0A4P6DUL4</accession>
<dbReference type="HAMAP" id="MF_01470">
    <property type="entry name" value="Cas1"/>
    <property type="match status" value="1"/>
</dbReference>
<dbReference type="GO" id="GO:0004520">
    <property type="term" value="F:DNA endonuclease activity"/>
    <property type="evidence" value="ECO:0007669"/>
    <property type="project" value="InterPro"/>
</dbReference>
<comment type="cofactor">
    <cofactor evidence="8">
        <name>Mg(2+)</name>
        <dbReference type="ChEBI" id="CHEBI:18420"/>
    </cofactor>
    <cofactor evidence="8">
        <name>Mn(2+)</name>
        <dbReference type="ChEBI" id="CHEBI:29035"/>
    </cofactor>
</comment>
<keyword evidence="4 8" id="KW-0378">Hydrolase</keyword>
<comment type="similarity">
    <text evidence="8">Belongs to the CRISPR-associated endonuclease Cas1 family.</text>
</comment>
<feature type="binding site" evidence="8">
    <location>
        <position position="227"/>
    </location>
    <ligand>
        <name>Mn(2+)</name>
        <dbReference type="ChEBI" id="CHEBI:29035"/>
    </ligand>
</feature>
<reference evidence="10 11" key="1">
    <citation type="submission" date="2019-01" db="EMBL/GenBank/DDBJ databases">
        <title>Complete genome sequence of Bifidobacterium gallinarum CACC 514.</title>
        <authorList>
            <person name="Jung M."/>
        </authorList>
    </citation>
    <scope>NUCLEOTIDE SEQUENCE [LARGE SCALE GENOMIC DNA]</scope>
    <source>
        <strain evidence="10 11">CACC 514</strain>
    </source>
</reference>
<evidence type="ECO:0000256" key="4">
    <source>
        <dbReference type="ARBA" id="ARBA00022801"/>
    </source>
</evidence>
<dbReference type="PANTHER" id="PTHR34353">
    <property type="entry name" value="CRISPR-ASSOCIATED ENDONUCLEASE CAS1 1"/>
    <property type="match status" value="1"/>
</dbReference>
<evidence type="ECO:0000256" key="1">
    <source>
        <dbReference type="ARBA" id="ARBA00022722"/>
    </source>
</evidence>
<keyword evidence="8" id="KW-0464">Manganese</keyword>
<keyword evidence="1 8" id="KW-0540">Nuclease</keyword>